<feature type="transmembrane region" description="Helical" evidence="1">
    <location>
        <begin position="89"/>
        <end position="112"/>
    </location>
</feature>
<dbReference type="AlphaFoldDB" id="A0A1Y4QK74"/>
<dbReference type="Proteomes" id="UP000196258">
    <property type="component" value="Unassembled WGS sequence"/>
</dbReference>
<name>A0A1Y4QK74_9FIRM</name>
<dbReference type="RefSeq" id="WP_087255499.1">
    <property type="nucleotide sequence ID" value="NZ_CASDTW010000068.1"/>
</dbReference>
<feature type="transmembrane region" description="Helical" evidence="1">
    <location>
        <begin position="9"/>
        <end position="28"/>
    </location>
</feature>
<organism evidence="2 3">
    <name type="scientific">Thomasclavelia spiroformis</name>
    <dbReference type="NCBI Taxonomy" id="29348"/>
    <lineage>
        <taxon>Bacteria</taxon>
        <taxon>Bacillati</taxon>
        <taxon>Bacillota</taxon>
        <taxon>Erysipelotrichia</taxon>
        <taxon>Erysipelotrichales</taxon>
        <taxon>Coprobacillaceae</taxon>
        <taxon>Thomasclavelia</taxon>
    </lineage>
</organism>
<keyword evidence="1" id="KW-1133">Transmembrane helix</keyword>
<dbReference type="GO" id="GO:0022857">
    <property type="term" value="F:transmembrane transporter activity"/>
    <property type="evidence" value="ECO:0007669"/>
    <property type="project" value="InterPro"/>
</dbReference>
<keyword evidence="1" id="KW-0472">Membrane</keyword>
<dbReference type="EMBL" id="NFLB01000004">
    <property type="protein sequence ID" value="OUQ05669.1"/>
    <property type="molecule type" value="Genomic_DNA"/>
</dbReference>
<feature type="transmembrane region" description="Helical" evidence="1">
    <location>
        <begin position="164"/>
        <end position="190"/>
    </location>
</feature>
<evidence type="ECO:0000256" key="1">
    <source>
        <dbReference type="SAM" id="Phobius"/>
    </source>
</evidence>
<accession>A0A1Y4QK74</accession>
<reference evidence="3" key="1">
    <citation type="submission" date="2017-04" db="EMBL/GenBank/DDBJ databases">
        <title>Function of individual gut microbiota members based on whole genome sequencing of pure cultures obtained from chicken caecum.</title>
        <authorList>
            <person name="Medvecky M."/>
            <person name="Cejkova D."/>
            <person name="Polansky O."/>
            <person name="Karasova D."/>
            <person name="Kubasova T."/>
            <person name="Cizek A."/>
            <person name="Rychlik I."/>
        </authorList>
    </citation>
    <scope>NUCLEOTIDE SEQUENCE [LARGE SCALE GENOMIC DNA]</scope>
    <source>
        <strain evidence="3">An149</strain>
    </source>
</reference>
<dbReference type="Pfam" id="PF12822">
    <property type="entry name" value="ECF_trnsprt"/>
    <property type="match status" value="1"/>
</dbReference>
<evidence type="ECO:0000313" key="3">
    <source>
        <dbReference type="Proteomes" id="UP000196258"/>
    </source>
</evidence>
<keyword evidence="1" id="KW-0812">Transmembrane</keyword>
<feature type="transmembrane region" description="Helical" evidence="1">
    <location>
        <begin position="34"/>
        <end position="52"/>
    </location>
</feature>
<proteinExistence type="predicted"/>
<sequence length="202" mass="21775">MKNKKTKDLILYAMFIAIEMLLVFIPFLGYIPIGPLRATTLHIPVIIAGIILGKKGGMIIGLVFGLSSLFYNTISPTVTSFVFSPFISGSILSAVVAIVPRVLIGFFAGVIFEQFCKHKWNQYAGIIISGLVGSLANTILVLAGIYFIFGQSYAQAIGQDFNLLMAYLIGIITSSGILEAVVGTIIALMVCKPLLVYTKKGM</sequence>
<feature type="transmembrane region" description="Helical" evidence="1">
    <location>
        <begin position="59"/>
        <end position="83"/>
    </location>
</feature>
<evidence type="ECO:0000313" key="2">
    <source>
        <dbReference type="EMBL" id="OUQ05669.1"/>
    </source>
</evidence>
<feature type="transmembrane region" description="Helical" evidence="1">
    <location>
        <begin position="124"/>
        <end position="149"/>
    </location>
</feature>
<gene>
    <name evidence="2" type="ORF">B5E91_04450</name>
</gene>
<dbReference type="InterPro" id="IPR024529">
    <property type="entry name" value="ECF_trnsprt_substrate-spec"/>
</dbReference>
<protein>
    <submittedName>
        <fullName evidence="2">ECF transporter S component</fullName>
    </submittedName>
</protein>
<dbReference type="Gene3D" id="1.10.1760.20">
    <property type="match status" value="1"/>
</dbReference>
<comment type="caution">
    <text evidence="2">The sequence shown here is derived from an EMBL/GenBank/DDBJ whole genome shotgun (WGS) entry which is preliminary data.</text>
</comment>